<dbReference type="Gene3D" id="3.40.50.12580">
    <property type="match status" value="1"/>
</dbReference>
<dbReference type="CDD" id="cd16438">
    <property type="entry name" value="beta_Kdo_transferase_KpsS_like"/>
    <property type="match status" value="1"/>
</dbReference>
<proteinExistence type="predicted"/>
<dbReference type="GO" id="GO:0000271">
    <property type="term" value="P:polysaccharide biosynthetic process"/>
    <property type="evidence" value="ECO:0007669"/>
    <property type="project" value="InterPro"/>
</dbReference>
<comment type="caution">
    <text evidence="1">The sequence shown here is derived from an EMBL/GenBank/DDBJ whole genome shotgun (WGS) entry which is preliminary data.</text>
</comment>
<dbReference type="Pfam" id="PF05159">
    <property type="entry name" value="Capsule_synth"/>
    <property type="match status" value="1"/>
</dbReference>
<dbReference type="GO" id="GO:0015774">
    <property type="term" value="P:polysaccharide transport"/>
    <property type="evidence" value="ECO:0007669"/>
    <property type="project" value="InterPro"/>
</dbReference>
<evidence type="ECO:0000313" key="1">
    <source>
        <dbReference type="EMBL" id="HAR55835.1"/>
    </source>
</evidence>
<sequence length="395" mass="46150">MSAPKYLFISRKSSHYRYYQQLVHYLGDEASLLALKRMVLPRWRYLKRAQELDIDDLVAVHMRRKEVRHPALQKSKWLNTLVESFYRLRERCRASYYFALFSQHPCNTVIMWNGMKQPNRTPYIVAKACGKNTQLFENGLLPNTTTLDPKGVNALNSMPRDASFYRAWQPKKSSFGKSQLNSQLVARKAHKHRKTSGIDTPLPERYIFVPFQVPNDTQVVCHSPWVKSMPDFYAVLERALTYLNAQPQWQQFVFVIKEHPSWPRSFKELHNRNKQIIFANDNNTQALIESSLAVVTLNSTVGIESLLLGKKVITLGDAFYNIDGMVTHCPTQQTFNQTLLTVEYQQFDTELVYRFLDYLENEYLLPQSWSNLTDEQTHFEAVAKRLEVNQKKRVS</sequence>
<dbReference type="InterPro" id="IPR043148">
    <property type="entry name" value="TagF_C"/>
</dbReference>
<dbReference type="InterPro" id="IPR007833">
    <property type="entry name" value="Capsule_polysaccharide_synth"/>
</dbReference>
<name>A0A348WMS3_9GAMM</name>
<evidence type="ECO:0000313" key="2">
    <source>
        <dbReference type="Proteomes" id="UP000262878"/>
    </source>
</evidence>
<dbReference type="EMBL" id="DMUP01000075">
    <property type="protein sequence ID" value="HAR55835.1"/>
    <property type="molecule type" value="Genomic_DNA"/>
</dbReference>
<gene>
    <name evidence="1" type="ORF">DCR58_03505</name>
</gene>
<protein>
    <submittedName>
        <fullName evidence="1">Capsular biosynthesis protein</fullName>
    </submittedName>
</protein>
<organism evidence="1 2">
    <name type="scientific">Idiomarina baltica</name>
    <dbReference type="NCBI Taxonomy" id="190892"/>
    <lineage>
        <taxon>Bacteria</taxon>
        <taxon>Pseudomonadati</taxon>
        <taxon>Pseudomonadota</taxon>
        <taxon>Gammaproteobacteria</taxon>
        <taxon>Alteromonadales</taxon>
        <taxon>Idiomarinaceae</taxon>
        <taxon>Idiomarina</taxon>
    </lineage>
</organism>
<accession>A0A348WMS3</accession>
<dbReference type="Proteomes" id="UP000262878">
    <property type="component" value="Unassembled WGS sequence"/>
</dbReference>
<dbReference type="AlphaFoldDB" id="A0A348WMS3"/>
<reference evidence="1 2" key="1">
    <citation type="journal article" date="2018" name="Nat. Biotechnol.">
        <title>A standardized bacterial taxonomy based on genome phylogeny substantially revises the tree of life.</title>
        <authorList>
            <person name="Parks D.H."/>
            <person name="Chuvochina M."/>
            <person name="Waite D.W."/>
            <person name="Rinke C."/>
            <person name="Skarshewski A."/>
            <person name="Chaumeil P.A."/>
            <person name="Hugenholtz P."/>
        </authorList>
    </citation>
    <scope>NUCLEOTIDE SEQUENCE [LARGE SCALE GENOMIC DNA]</scope>
    <source>
        <strain evidence="1">UBA9360</strain>
    </source>
</reference>